<dbReference type="InterPro" id="IPR012337">
    <property type="entry name" value="RNaseH-like_sf"/>
</dbReference>
<evidence type="ECO:0000313" key="4">
    <source>
        <dbReference type="Proteomes" id="UP000653454"/>
    </source>
</evidence>
<dbReference type="InterPro" id="IPR036397">
    <property type="entry name" value="RNaseH_sf"/>
</dbReference>
<dbReference type="PANTHER" id="PTHR38681:SF1">
    <property type="entry name" value="RETROVIRUS-RELATED POL POLYPROTEIN FROM TRANSPOSON 412-LIKE PROTEIN"/>
    <property type="match status" value="1"/>
</dbReference>
<dbReference type="GO" id="GO:0003676">
    <property type="term" value="F:nucleic acid binding"/>
    <property type="evidence" value="ECO:0007669"/>
    <property type="project" value="InterPro"/>
</dbReference>
<reference evidence="3" key="1">
    <citation type="submission" date="2020-11" db="EMBL/GenBank/DDBJ databases">
        <authorList>
            <person name="Whiteford S."/>
        </authorList>
    </citation>
    <scope>NUCLEOTIDE SEQUENCE</scope>
</reference>
<dbReference type="PROSITE" id="PS50994">
    <property type="entry name" value="INTEGRASE"/>
    <property type="match status" value="1"/>
</dbReference>
<comment type="caution">
    <text evidence="3">The sequence shown here is derived from an EMBL/GenBank/DDBJ whole genome shotgun (WGS) entry which is preliminary data.</text>
</comment>
<evidence type="ECO:0000259" key="2">
    <source>
        <dbReference type="PROSITE" id="PS50994"/>
    </source>
</evidence>
<organism evidence="3 4">
    <name type="scientific">Plutella xylostella</name>
    <name type="common">Diamondback moth</name>
    <name type="synonym">Plutella maculipennis</name>
    <dbReference type="NCBI Taxonomy" id="51655"/>
    <lineage>
        <taxon>Eukaryota</taxon>
        <taxon>Metazoa</taxon>
        <taxon>Ecdysozoa</taxon>
        <taxon>Arthropoda</taxon>
        <taxon>Hexapoda</taxon>
        <taxon>Insecta</taxon>
        <taxon>Pterygota</taxon>
        <taxon>Neoptera</taxon>
        <taxon>Endopterygota</taxon>
        <taxon>Lepidoptera</taxon>
        <taxon>Glossata</taxon>
        <taxon>Ditrysia</taxon>
        <taxon>Yponomeutoidea</taxon>
        <taxon>Plutellidae</taxon>
        <taxon>Plutella</taxon>
    </lineage>
</organism>
<dbReference type="AlphaFoldDB" id="A0A8S4GBP3"/>
<protein>
    <submittedName>
        <fullName evidence="3">(diamondback moth) hypothetical protein</fullName>
    </submittedName>
</protein>
<feature type="region of interest" description="Disordered" evidence="1">
    <location>
        <begin position="303"/>
        <end position="343"/>
    </location>
</feature>
<dbReference type="Gene3D" id="3.30.420.10">
    <property type="entry name" value="Ribonuclease H-like superfamily/Ribonuclease H"/>
    <property type="match status" value="1"/>
</dbReference>
<dbReference type="PANTHER" id="PTHR38681">
    <property type="entry name" value="RETROVIRUS-RELATED POL POLYPROTEIN FROM TRANSPOSON 412-LIKE PROTEIN-RELATED"/>
    <property type="match status" value="1"/>
</dbReference>
<dbReference type="Pfam" id="PF00665">
    <property type="entry name" value="rve"/>
    <property type="match status" value="1"/>
</dbReference>
<evidence type="ECO:0000256" key="1">
    <source>
        <dbReference type="SAM" id="MobiDB-lite"/>
    </source>
</evidence>
<dbReference type="Proteomes" id="UP000653454">
    <property type="component" value="Unassembled WGS sequence"/>
</dbReference>
<keyword evidence="4" id="KW-1185">Reference proteome</keyword>
<dbReference type="InterPro" id="IPR001584">
    <property type="entry name" value="Integrase_cat-core"/>
</dbReference>
<gene>
    <name evidence="3" type="ORF">PLXY2_LOCUS15990</name>
</gene>
<evidence type="ECO:0000313" key="3">
    <source>
        <dbReference type="EMBL" id="CAG9137730.1"/>
    </source>
</evidence>
<dbReference type="EMBL" id="CAJHNJ030000401">
    <property type="protein sequence ID" value="CAG9137730.1"/>
    <property type="molecule type" value="Genomic_DNA"/>
</dbReference>
<sequence length="355" mass="40458">MNKDVNIWSKTCIQCQKSKVQRHTVSFLGQYPPAGRFEHIHTDIVGPLPTTSDGYRYLLTIIDRTTHWPEAFPIKDITAETVAKVIYEGWICRFGICRFLTSDQGRQYESKLFSELMKCMGIHKIWSSHYHPQSNGAIERWHRSLKASLRARLVSTSWVDELPTVLLGLRSTLRSDSNLSAAELTHGCTLRLPGDFFVSAKSEASDPHTLVQELRDKMRKLRAVPKKERDSRTLFIHPDLETSEYVFIRVDAVRKPLQPPYDGPYRVLKRGSKVYKIQLPNRYINISIDRLKPAYILNEQQSTYNTSSDSISKNDGDVIPDRTPSSSSSSTSCKKTRSGRAVRLPEGLVRGAFKT</sequence>
<accession>A0A8S4GBP3</accession>
<feature type="domain" description="Integrase catalytic" evidence="2">
    <location>
        <begin position="28"/>
        <end position="201"/>
    </location>
</feature>
<dbReference type="GO" id="GO:0015074">
    <property type="term" value="P:DNA integration"/>
    <property type="evidence" value="ECO:0007669"/>
    <property type="project" value="InterPro"/>
</dbReference>
<dbReference type="SUPFAM" id="SSF53098">
    <property type="entry name" value="Ribonuclease H-like"/>
    <property type="match status" value="1"/>
</dbReference>
<dbReference type="FunFam" id="3.30.420.10:FF:000032">
    <property type="entry name" value="Retrovirus-related Pol polyprotein from transposon 297-like Protein"/>
    <property type="match status" value="1"/>
</dbReference>
<proteinExistence type="predicted"/>
<name>A0A8S4GBP3_PLUXY</name>